<evidence type="ECO:0000256" key="2">
    <source>
        <dbReference type="ARBA" id="ARBA00022723"/>
    </source>
</evidence>
<dbReference type="SUPFAM" id="SSF55031">
    <property type="entry name" value="Bacterial exopeptidase dimerisation domain"/>
    <property type="match status" value="1"/>
</dbReference>
<dbReference type="SUPFAM" id="SSF53187">
    <property type="entry name" value="Zn-dependent exopeptidases"/>
    <property type="match status" value="1"/>
</dbReference>
<dbReference type="RefSeq" id="WP_261811718.1">
    <property type="nucleotide sequence ID" value="NZ_CP078078.1"/>
</dbReference>
<dbReference type="InterPro" id="IPR036264">
    <property type="entry name" value="Bact_exopeptidase_dim_dom"/>
</dbReference>
<dbReference type="PANTHER" id="PTHR43808">
    <property type="entry name" value="ACETYLORNITHINE DEACETYLASE"/>
    <property type="match status" value="1"/>
</dbReference>
<dbReference type="InterPro" id="IPR002933">
    <property type="entry name" value="Peptidase_M20"/>
</dbReference>
<evidence type="ECO:0000256" key="4">
    <source>
        <dbReference type="ARBA" id="ARBA00022833"/>
    </source>
</evidence>
<gene>
    <name evidence="6" type="ORF">KV397_15910</name>
</gene>
<accession>A0ABY4J2A5</accession>
<keyword evidence="7" id="KW-1185">Reference proteome</keyword>
<evidence type="ECO:0000313" key="7">
    <source>
        <dbReference type="Proteomes" id="UP000830631"/>
    </source>
</evidence>
<keyword evidence="2" id="KW-0479">Metal-binding</keyword>
<dbReference type="CDD" id="cd03885">
    <property type="entry name" value="M20_CPDG2"/>
    <property type="match status" value="1"/>
</dbReference>
<keyword evidence="4" id="KW-0862">Zinc</keyword>
<evidence type="ECO:0000313" key="6">
    <source>
        <dbReference type="EMBL" id="UPL19142.1"/>
    </source>
</evidence>
<dbReference type="PROSITE" id="PS00758">
    <property type="entry name" value="ARGE_DAPE_CPG2_1"/>
    <property type="match status" value="1"/>
</dbReference>
<dbReference type="Pfam" id="PF01546">
    <property type="entry name" value="Peptidase_M20"/>
    <property type="match status" value="1"/>
</dbReference>
<dbReference type="EMBL" id="CP078078">
    <property type="protein sequence ID" value="UPL19142.1"/>
    <property type="molecule type" value="Genomic_DNA"/>
</dbReference>
<feature type="domain" description="Peptidase M20 dimerisation" evidence="5">
    <location>
        <begin position="164"/>
        <end position="256"/>
    </location>
</feature>
<reference evidence="6 7" key="1">
    <citation type="submission" date="2021-06" db="EMBL/GenBank/DDBJ databases">
        <title>Genome-based taxonomic framework of Microbacterium strains isolated from marine environment, the description of four new species and reclassification of four preexisting species.</title>
        <authorList>
            <person name="Lee S.D."/>
            <person name="Kim S.-M."/>
            <person name="Byeon Y.-S."/>
            <person name="Yang H.L."/>
            <person name="Kim I.S."/>
        </authorList>
    </citation>
    <scope>NUCLEOTIDE SEQUENCE [LARGE SCALE GENOMIC DNA]</scope>
    <source>
        <strain evidence="6 7">KSW4-10</strain>
    </source>
</reference>
<organism evidence="6 7">
    <name type="scientific">Microbacterium aurugineum</name>
    <dbReference type="NCBI Taxonomy" id="2851642"/>
    <lineage>
        <taxon>Bacteria</taxon>
        <taxon>Bacillati</taxon>
        <taxon>Actinomycetota</taxon>
        <taxon>Actinomycetes</taxon>
        <taxon>Micrococcales</taxon>
        <taxon>Microbacteriaceae</taxon>
        <taxon>Microbacterium</taxon>
    </lineage>
</organism>
<dbReference type="PANTHER" id="PTHR43808:SF9">
    <property type="entry name" value="BLL0789 PROTEIN"/>
    <property type="match status" value="1"/>
</dbReference>
<evidence type="ECO:0000256" key="1">
    <source>
        <dbReference type="ARBA" id="ARBA00001947"/>
    </source>
</evidence>
<dbReference type="InterPro" id="IPR011650">
    <property type="entry name" value="Peptidase_M20_dimer"/>
</dbReference>
<dbReference type="Proteomes" id="UP000830631">
    <property type="component" value="Chromosome"/>
</dbReference>
<dbReference type="PIRSF" id="PIRSF037238">
    <property type="entry name" value="Carboxypeptidase_G2"/>
    <property type="match status" value="1"/>
</dbReference>
<protein>
    <submittedName>
        <fullName evidence="6">M20 family metallopeptidase</fullName>
    </submittedName>
</protein>
<dbReference type="Pfam" id="PF07687">
    <property type="entry name" value="M20_dimer"/>
    <property type="match status" value="1"/>
</dbReference>
<dbReference type="InterPro" id="IPR050072">
    <property type="entry name" value="Peptidase_M20A"/>
</dbReference>
<dbReference type="Gene3D" id="3.30.70.360">
    <property type="match status" value="1"/>
</dbReference>
<dbReference type="InterPro" id="IPR017150">
    <property type="entry name" value="Pept_M20_glutamate_carboxypep"/>
</dbReference>
<name>A0ABY4J2A5_9MICO</name>
<keyword evidence="3" id="KW-0378">Hydrolase</keyword>
<proteinExistence type="predicted"/>
<evidence type="ECO:0000256" key="3">
    <source>
        <dbReference type="ARBA" id="ARBA00022801"/>
    </source>
</evidence>
<dbReference type="Gene3D" id="3.40.630.10">
    <property type="entry name" value="Zn peptidases"/>
    <property type="match status" value="1"/>
</dbReference>
<dbReference type="InterPro" id="IPR001261">
    <property type="entry name" value="ArgE/DapE_CS"/>
</dbReference>
<evidence type="ECO:0000259" key="5">
    <source>
        <dbReference type="Pfam" id="PF07687"/>
    </source>
</evidence>
<sequence length="368" mass="38684">MNVRAQAIERLDALVSIETPTGDAAALAEAQALARSWIEPVLGVRGEIESVDGVEHLLWRGGPAPSVLLLGHLDTVFPQGTIRHRPFRLEGDRATGPGVFDMKAGIVIMAAALERVAHPGEVAVLLTSDEEVGSLTSRALIEREAARAGTVLVLEPSLDGALKIARRGGSIYRVALTGRAAHAGLEPWKGRSALIELAHHVLALPELADEERGTTVSPTVAHAGTATNVIPEHAEVRVDVRAWTLDELERVDAAMQGLDPHTEGVGVEVIGGINRPPMEERSSVDLLACARLVAERLGHPEVEAVSAGGASDGNFTAAVGARTLDGLGPRGAGAHADHEWVSIDSMIERIDLLAGMLDELSSARTPAS</sequence>
<comment type="cofactor">
    <cofactor evidence="1">
        <name>Zn(2+)</name>
        <dbReference type="ChEBI" id="CHEBI:29105"/>
    </cofactor>
</comment>